<feature type="region of interest" description="Disordered" evidence="3">
    <location>
        <begin position="22"/>
        <end position="54"/>
    </location>
</feature>
<evidence type="ECO:0000256" key="3">
    <source>
        <dbReference type="SAM" id="MobiDB-lite"/>
    </source>
</evidence>
<dbReference type="Gene3D" id="2.130.10.10">
    <property type="entry name" value="YVTN repeat-like/Quinoprotein amine dehydrogenase"/>
    <property type="match status" value="1"/>
</dbReference>
<evidence type="ECO:0000256" key="1">
    <source>
        <dbReference type="ARBA" id="ARBA00022574"/>
    </source>
</evidence>
<dbReference type="SUPFAM" id="SSF50998">
    <property type="entry name" value="Quinoprotein alcohol dehydrogenase-like"/>
    <property type="match status" value="1"/>
</dbReference>
<evidence type="ECO:0000313" key="4">
    <source>
        <dbReference type="EMBL" id="KAF7503446.1"/>
    </source>
</evidence>
<dbReference type="PANTHER" id="PTHR44472">
    <property type="entry name" value="DDB1- AND CUL4-ASSOCIATED FACTOR 4-RELATED"/>
    <property type="match status" value="1"/>
</dbReference>
<dbReference type="PANTHER" id="PTHR44472:SF1">
    <property type="entry name" value="DDB1 AND CUL4 ASSOCIATED FACTOR 4"/>
    <property type="match status" value="1"/>
</dbReference>
<keyword evidence="1" id="KW-0853">WD repeat</keyword>
<dbReference type="InterPro" id="IPR011047">
    <property type="entry name" value="Quinoprotein_ADH-like_sf"/>
</dbReference>
<evidence type="ECO:0000256" key="2">
    <source>
        <dbReference type="ARBA" id="ARBA00022737"/>
    </source>
</evidence>
<dbReference type="Proteomes" id="UP000606974">
    <property type="component" value="Unassembled WGS sequence"/>
</dbReference>
<name>A0A8H7AAB8_9EURO</name>
<gene>
    <name evidence="4" type="ORF">GJ744_003738</name>
</gene>
<reference evidence="4" key="1">
    <citation type="submission" date="2020-02" db="EMBL/GenBank/DDBJ databases">
        <authorList>
            <person name="Palmer J.M."/>
        </authorList>
    </citation>
    <scope>NUCLEOTIDE SEQUENCE</scope>
    <source>
        <strain evidence="4">EPUS1.4</strain>
        <tissue evidence="4">Thallus</tissue>
    </source>
</reference>
<comment type="caution">
    <text evidence="4">The sequence shown here is derived from an EMBL/GenBank/DDBJ whole genome shotgun (WGS) entry which is preliminary data.</text>
</comment>
<dbReference type="GO" id="GO:0080008">
    <property type="term" value="C:Cul4-RING E3 ubiquitin ligase complex"/>
    <property type="evidence" value="ECO:0007669"/>
    <property type="project" value="TreeGrafter"/>
</dbReference>
<dbReference type="AlphaFoldDB" id="A0A8H7AAB8"/>
<organism evidence="4 5">
    <name type="scientific">Endocarpon pusillum</name>
    <dbReference type="NCBI Taxonomy" id="364733"/>
    <lineage>
        <taxon>Eukaryota</taxon>
        <taxon>Fungi</taxon>
        <taxon>Dikarya</taxon>
        <taxon>Ascomycota</taxon>
        <taxon>Pezizomycotina</taxon>
        <taxon>Eurotiomycetes</taxon>
        <taxon>Chaetothyriomycetidae</taxon>
        <taxon>Verrucariales</taxon>
        <taxon>Verrucariaceae</taxon>
        <taxon>Endocarpon</taxon>
    </lineage>
</organism>
<dbReference type="OrthoDB" id="128867at2759"/>
<feature type="compositionally biased region" description="Basic and acidic residues" evidence="3">
    <location>
        <begin position="37"/>
        <end position="54"/>
    </location>
</feature>
<dbReference type="EMBL" id="JAACFV010000178">
    <property type="protein sequence ID" value="KAF7503446.1"/>
    <property type="molecule type" value="Genomic_DNA"/>
</dbReference>
<keyword evidence="5" id="KW-1185">Reference proteome</keyword>
<evidence type="ECO:0000313" key="5">
    <source>
        <dbReference type="Proteomes" id="UP000606974"/>
    </source>
</evidence>
<keyword evidence="2" id="KW-0677">Repeat</keyword>
<accession>A0A8H7AAB8</accession>
<sequence length="478" mass="53438">MIRDIAGFYYDAERKKYFKIQPNHAGPGQQHSSQVIKQKESANKRRKITNDHRTREARETIFPSRLLTHPLLGRLSLRNQLGHAAGRFSSLHPSEDVSAYYAAGLSESLLCGSFKTLPGFAVDEKNGAIIFAKSNEDNIGNDTLHCIRSVRPGRYSGSSHVFEAMPNSFVDMSISVLARKLFYASIGPRGSRVALLEVPREEDDPRFRMMHQVWTCNDETAWQTAVSLTGQSFAVASSEGLTHYRMSPSHTMGTNMWVARQKPAVAEYMAVAFGQNDRITMGGRRTGGITFFDERTNGFVTRLRHADAVSAIAMIDDDRIVARGLQTMSLYDLRYTKRPSKKEVKSKIATAPYRTFPWENASLEFRLGFDYSSELGIIATGSSKAMSSNRLLPIHHQTIDLFSVRTGKKLRSLPLSTAHHSQAATCIKFSRIRSTLRPNSELRIMDNEPLSLLASSEGRIIEWSCQGDEMASSDSDAE</sequence>
<proteinExistence type="predicted"/>
<dbReference type="InterPro" id="IPR052254">
    <property type="entry name" value="CUL4-DDB1_E3_ligase_receptor"/>
</dbReference>
<protein>
    <submittedName>
        <fullName evidence="4">Uncharacterized protein</fullName>
    </submittedName>
</protein>
<dbReference type="InterPro" id="IPR015943">
    <property type="entry name" value="WD40/YVTN_repeat-like_dom_sf"/>
</dbReference>